<gene>
    <name evidence="2" type="ORF">HYR64_00480</name>
</gene>
<evidence type="ECO:0000313" key="3">
    <source>
        <dbReference type="Proteomes" id="UP000727962"/>
    </source>
</evidence>
<dbReference type="Proteomes" id="UP000727962">
    <property type="component" value="Unassembled WGS sequence"/>
</dbReference>
<proteinExistence type="predicted"/>
<evidence type="ECO:0000256" key="1">
    <source>
        <dbReference type="SAM" id="SignalP"/>
    </source>
</evidence>
<evidence type="ECO:0000313" key="2">
    <source>
        <dbReference type="EMBL" id="MBI1755567.1"/>
    </source>
</evidence>
<sequence length="198" mass="22513">MFKRPIAFVLLLALAAGAVFGQTPQEKDKASDAVFNKIRKIDLLFNISPLVLTKAQINALLPVLEKCRQRIRETRDLEYDQYRAVELRIDKSIEIALTKGDTPSRQLRSELTLLLSKLDTTRAIIVQLNIGEILPVFDKVLNAGQRKAAANSLRPETFGLDVKLDKMTQEEKEKLFIREIILDPLTYDMLVEMAKHLP</sequence>
<comment type="caution">
    <text evidence="2">The sequence shown here is derived from an EMBL/GenBank/DDBJ whole genome shotgun (WGS) entry which is preliminary data.</text>
</comment>
<feature type="signal peptide" evidence="1">
    <location>
        <begin position="1"/>
        <end position="21"/>
    </location>
</feature>
<dbReference type="AlphaFoldDB" id="A0A931LQL6"/>
<organism evidence="2 3">
    <name type="scientific">Fimbriimonas ginsengisoli</name>
    <dbReference type="NCBI Taxonomy" id="1005039"/>
    <lineage>
        <taxon>Bacteria</taxon>
        <taxon>Bacillati</taxon>
        <taxon>Armatimonadota</taxon>
        <taxon>Fimbriimonadia</taxon>
        <taxon>Fimbriimonadales</taxon>
        <taxon>Fimbriimonadaceae</taxon>
        <taxon>Fimbriimonas</taxon>
    </lineage>
</organism>
<accession>A0A931LQL6</accession>
<protein>
    <submittedName>
        <fullName evidence="2">Uncharacterized protein</fullName>
    </submittedName>
</protein>
<feature type="chain" id="PRO_5037553381" evidence="1">
    <location>
        <begin position="22"/>
        <end position="198"/>
    </location>
</feature>
<name>A0A931LQL6_FIMGI</name>
<keyword evidence="1" id="KW-0732">Signal</keyword>
<dbReference type="EMBL" id="JACOSL010000003">
    <property type="protein sequence ID" value="MBI1755567.1"/>
    <property type="molecule type" value="Genomic_DNA"/>
</dbReference>
<reference evidence="2" key="1">
    <citation type="submission" date="2020-07" db="EMBL/GenBank/DDBJ databases">
        <title>Huge and variable diversity of episymbiotic CPR bacteria and DPANN archaea in groundwater ecosystems.</title>
        <authorList>
            <person name="He C.Y."/>
            <person name="Keren R."/>
            <person name="Whittaker M."/>
            <person name="Farag I.F."/>
            <person name="Doudna J."/>
            <person name="Cate J.H.D."/>
            <person name="Banfield J.F."/>
        </authorList>
    </citation>
    <scope>NUCLEOTIDE SEQUENCE</scope>
    <source>
        <strain evidence="2">NC_groundwater_17_Pr7_B-0.1um_64_12</strain>
    </source>
</reference>